<keyword evidence="3" id="KW-1185">Reference proteome</keyword>
<proteinExistence type="predicted"/>
<dbReference type="EMBL" id="CAVLEF010000004">
    <property type="protein sequence ID" value="CAK1543046.1"/>
    <property type="molecule type" value="Genomic_DNA"/>
</dbReference>
<gene>
    <name evidence="2" type="ORF">LNINA_LOCUS2886</name>
</gene>
<reference evidence="2 3" key="1">
    <citation type="submission" date="2023-11" db="EMBL/GenBank/DDBJ databases">
        <authorList>
            <person name="Okamura Y."/>
        </authorList>
    </citation>
    <scope>NUCLEOTIDE SEQUENCE [LARGE SCALE GENOMIC DNA]</scope>
</reference>
<sequence length="332" mass="37073">MDPSSRKTGHGKLNHRSVSDHNVFFAYVCLVNDVEPTDGNELETSQLSDDEVLNDRPIQVERSRALHELVEVKKRDMPIDSNMAYAETTENVELQYIREEPEDPRNHANILKFTKMKWLTEGQEGSPESSSPSISPSVSSASTCSRESEEAIDCRVSVGDKCLSTILRLDKEHNMFGLSNIAIIGTKTSKRNRKDKPAFPQTAIVQICCGRGCCRHKASPCTPSKCMLDCSNCFGMKISVKRKPKYDPAPPLAARSCHHLPHCVPPSSCFPYLMPCYWPSRAGAPCNDPSRCFHTPPCRAPRKRKAPKSPDEICPKNIPVMKKAIESRFGNK</sequence>
<dbReference type="AlphaFoldDB" id="A0AAV1J3C8"/>
<evidence type="ECO:0000256" key="1">
    <source>
        <dbReference type="SAM" id="MobiDB-lite"/>
    </source>
</evidence>
<protein>
    <submittedName>
        <fullName evidence="2">Uncharacterized protein</fullName>
    </submittedName>
</protein>
<organism evidence="2 3">
    <name type="scientific">Leptosia nina</name>
    <dbReference type="NCBI Taxonomy" id="320188"/>
    <lineage>
        <taxon>Eukaryota</taxon>
        <taxon>Metazoa</taxon>
        <taxon>Ecdysozoa</taxon>
        <taxon>Arthropoda</taxon>
        <taxon>Hexapoda</taxon>
        <taxon>Insecta</taxon>
        <taxon>Pterygota</taxon>
        <taxon>Neoptera</taxon>
        <taxon>Endopterygota</taxon>
        <taxon>Lepidoptera</taxon>
        <taxon>Glossata</taxon>
        <taxon>Ditrysia</taxon>
        <taxon>Papilionoidea</taxon>
        <taxon>Pieridae</taxon>
        <taxon>Pierinae</taxon>
        <taxon>Leptosia</taxon>
    </lineage>
</organism>
<accession>A0AAV1J3C8</accession>
<dbReference type="Proteomes" id="UP001497472">
    <property type="component" value="Unassembled WGS sequence"/>
</dbReference>
<evidence type="ECO:0000313" key="3">
    <source>
        <dbReference type="Proteomes" id="UP001497472"/>
    </source>
</evidence>
<name>A0AAV1J3C8_9NEOP</name>
<feature type="compositionally biased region" description="Low complexity" evidence="1">
    <location>
        <begin position="126"/>
        <end position="142"/>
    </location>
</feature>
<comment type="caution">
    <text evidence="2">The sequence shown here is derived from an EMBL/GenBank/DDBJ whole genome shotgun (WGS) entry which is preliminary data.</text>
</comment>
<feature type="region of interest" description="Disordered" evidence="1">
    <location>
        <begin position="121"/>
        <end position="142"/>
    </location>
</feature>
<evidence type="ECO:0000313" key="2">
    <source>
        <dbReference type="EMBL" id="CAK1543046.1"/>
    </source>
</evidence>